<evidence type="ECO:0000313" key="3">
    <source>
        <dbReference type="EMBL" id="KAG7455037.1"/>
    </source>
</evidence>
<organism evidence="3 4">
    <name type="scientific">Megalops atlanticus</name>
    <name type="common">Tarpon</name>
    <name type="synonym">Clupea gigantea</name>
    <dbReference type="NCBI Taxonomy" id="7932"/>
    <lineage>
        <taxon>Eukaryota</taxon>
        <taxon>Metazoa</taxon>
        <taxon>Chordata</taxon>
        <taxon>Craniata</taxon>
        <taxon>Vertebrata</taxon>
        <taxon>Euteleostomi</taxon>
        <taxon>Actinopterygii</taxon>
        <taxon>Neopterygii</taxon>
        <taxon>Teleostei</taxon>
        <taxon>Elopiformes</taxon>
        <taxon>Megalopidae</taxon>
        <taxon>Megalops</taxon>
    </lineage>
</organism>
<dbReference type="PANTHER" id="PTHR11576:SF3">
    <property type="entry name" value="SI:CH211-14A17.6-RELATED"/>
    <property type="match status" value="1"/>
</dbReference>
<dbReference type="InterPro" id="IPR042235">
    <property type="entry name" value="ZP-C_dom"/>
</dbReference>
<dbReference type="Pfam" id="PF00100">
    <property type="entry name" value="Zona_pellucida"/>
    <property type="match status" value="1"/>
</dbReference>
<keyword evidence="4" id="KW-1185">Reference proteome</keyword>
<dbReference type="PANTHER" id="PTHR11576">
    <property type="entry name" value="ZONA PELLUCIDA SPERM-BINDING PROTEIN 3"/>
    <property type="match status" value="1"/>
</dbReference>
<feature type="domain" description="ZP" evidence="2">
    <location>
        <begin position="23"/>
        <end position="268"/>
    </location>
</feature>
<sequence>MVCMPLSSCPAPCSVSLADVTVDCGNGTVSLKWTVSRLSNVDPNLCLLGHCLPTSTSVWPGGEQEVSFYVRLDDCYFRRMVTRSQLIYLNELTYTSVPGSGPSFSHPVMCIYERPDGWAPPLYSPVWSVHSYSGLDFFMGIMKDDFSSPAESTTFPLGALIPLWAGVHQAAHLPLLLLLEECVASTTPELDPSGQVFPIITNGGCFLDSKMGKSRFQPRAQTSEIKLFLQAFKFALGLDVYIHCKLVAWDPQSMDVGKKACHYSKQLQRWELLDDPSQNALCNCCESECRHRKRRSLASGTSCLPL</sequence>
<dbReference type="Gene3D" id="2.60.40.4100">
    <property type="entry name" value="Zona pellucida, ZP-C domain"/>
    <property type="match status" value="1"/>
</dbReference>
<dbReference type="InterPro" id="IPR055355">
    <property type="entry name" value="ZP-C"/>
</dbReference>
<reference evidence="3" key="1">
    <citation type="submission" date="2021-01" db="EMBL/GenBank/DDBJ databases">
        <authorList>
            <person name="Zahm M."/>
            <person name="Roques C."/>
            <person name="Cabau C."/>
            <person name="Klopp C."/>
            <person name="Donnadieu C."/>
            <person name="Jouanno E."/>
            <person name="Lampietro C."/>
            <person name="Louis A."/>
            <person name="Herpin A."/>
            <person name="Echchiki A."/>
            <person name="Berthelot C."/>
            <person name="Parey E."/>
            <person name="Roest-Crollius H."/>
            <person name="Braasch I."/>
            <person name="Postlethwait J."/>
            <person name="Bobe J."/>
            <person name="Montfort J."/>
            <person name="Bouchez O."/>
            <person name="Begum T."/>
            <person name="Mejri S."/>
            <person name="Adams A."/>
            <person name="Chen W.-J."/>
            <person name="Guiguen Y."/>
        </authorList>
    </citation>
    <scope>NUCLEOTIDE SEQUENCE</scope>
    <source>
        <strain evidence="3">YG-15Mar2019-1</strain>
        <tissue evidence="3">Brain</tissue>
    </source>
</reference>
<dbReference type="GO" id="GO:0007339">
    <property type="term" value="P:binding of sperm to zona pellucida"/>
    <property type="evidence" value="ECO:0007669"/>
    <property type="project" value="TreeGrafter"/>
</dbReference>
<dbReference type="EMBL" id="JAFDVH010000024">
    <property type="protein sequence ID" value="KAG7455037.1"/>
    <property type="molecule type" value="Genomic_DNA"/>
</dbReference>
<dbReference type="Proteomes" id="UP001046870">
    <property type="component" value="Chromosome 24"/>
</dbReference>
<dbReference type="InterPro" id="IPR001507">
    <property type="entry name" value="ZP_dom"/>
</dbReference>
<comment type="caution">
    <text evidence="3">The sequence shown here is derived from an EMBL/GenBank/DDBJ whole genome shotgun (WGS) entry which is preliminary data.</text>
</comment>
<dbReference type="OrthoDB" id="9928644at2759"/>
<dbReference type="GO" id="GO:0032190">
    <property type="term" value="F:acrosin binding"/>
    <property type="evidence" value="ECO:0007669"/>
    <property type="project" value="TreeGrafter"/>
</dbReference>
<evidence type="ECO:0000259" key="2">
    <source>
        <dbReference type="PROSITE" id="PS51034"/>
    </source>
</evidence>
<dbReference type="GO" id="GO:0031012">
    <property type="term" value="C:extracellular matrix"/>
    <property type="evidence" value="ECO:0007669"/>
    <property type="project" value="TreeGrafter"/>
</dbReference>
<dbReference type="Gene3D" id="2.60.40.3210">
    <property type="entry name" value="Zona pellucida, ZP-N domain"/>
    <property type="match status" value="1"/>
</dbReference>
<keyword evidence="1" id="KW-1015">Disulfide bond</keyword>
<proteinExistence type="predicted"/>
<dbReference type="FunFam" id="2.60.40.4100:FF:000002">
    <property type="entry name" value="Zona pellucida sperm-binding protein 3"/>
    <property type="match status" value="1"/>
</dbReference>
<name>A0A9D3PBS8_MEGAT</name>
<dbReference type="SMART" id="SM00241">
    <property type="entry name" value="ZP"/>
    <property type="match status" value="1"/>
</dbReference>
<dbReference type="AlphaFoldDB" id="A0A9D3PBS8"/>
<dbReference type="GO" id="GO:0035803">
    <property type="term" value="P:egg coat formation"/>
    <property type="evidence" value="ECO:0007669"/>
    <property type="project" value="TreeGrafter"/>
</dbReference>
<gene>
    <name evidence="3" type="ORF">MATL_G00252180</name>
</gene>
<dbReference type="GO" id="GO:2000344">
    <property type="term" value="P:positive regulation of acrosome reaction"/>
    <property type="evidence" value="ECO:0007669"/>
    <property type="project" value="TreeGrafter"/>
</dbReference>
<protein>
    <recommendedName>
        <fullName evidence="2">ZP domain-containing protein</fullName>
    </recommendedName>
</protein>
<evidence type="ECO:0000313" key="4">
    <source>
        <dbReference type="Proteomes" id="UP001046870"/>
    </source>
</evidence>
<accession>A0A9D3PBS8</accession>
<dbReference type="PROSITE" id="PS51034">
    <property type="entry name" value="ZP_2"/>
    <property type="match status" value="1"/>
</dbReference>
<evidence type="ECO:0000256" key="1">
    <source>
        <dbReference type="ARBA" id="ARBA00023157"/>
    </source>
</evidence>